<evidence type="ECO:0000256" key="1">
    <source>
        <dbReference type="SAM" id="MobiDB-lite"/>
    </source>
</evidence>
<accession>A0A0A1UJJ6</accession>
<dbReference type="EMBL" id="JATN01000321">
    <property type="protein sequence ID" value="EUC59299.1"/>
    <property type="molecule type" value="Genomic_DNA"/>
</dbReference>
<feature type="compositionally biased region" description="Basic residues" evidence="1">
    <location>
        <begin position="60"/>
        <end position="71"/>
    </location>
</feature>
<dbReference type="AlphaFoldDB" id="A0A0A1UJJ6"/>
<gene>
    <name evidence="2" type="ORF">RSOL_306640</name>
</gene>
<organism evidence="2 3">
    <name type="scientific">Rhizoctonia solani AG-3 Rhs1AP</name>
    <dbReference type="NCBI Taxonomy" id="1086054"/>
    <lineage>
        <taxon>Eukaryota</taxon>
        <taxon>Fungi</taxon>
        <taxon>Dikarya</taxon>
        <taxon>Basidiomycota</taxon>
        <taxon>Agaricomycotina</taxon>
        <taxon>Agaricomycetes</taxon>
        <taxon>Cantharellales</taxon>
        <taxon>Ceratobasidiaceae</taxon>
        <taxon>Rhizoctonia</taxon>
    </lineage>
</organism>
<feature type="compositionally biased region" description="Basic and acidic residues" evidence="1">
    <location>
        <begin position="50"/>
        <end position="59"/>
    </location>
</feature>
<comment type="caution">
    <text evidence="2">The sequence shown here is derived from an EMBL/GenBank/DDBJ whole genome shotgun (WGS) entry which is preliminary data.</text>
</comment>
<feature type="compositionally biased region" description="Low complexity" evidence="1">
    <location>
        <begin position="35"/>
        <end position="44"/>
    </location>
</feature>
<proteinExistence type="predicted"/>
<evidence type="ECO:0000313" key="2">
    <source>
        <dbReference type="EMBL" id="EUC59299.1"/>
    </source>
</evidence>
<dbReference type="Proteomes" id="UP000030108">
    <property type="component" value="Unassembled WGS sequence"/>
</dbReference>
<name>A0A0A1UJJ6_9AGAM</name>
<protein>
    <submittedName>
        <fullName evidence="2">Uncharacterized protein</fullName>
    </submittedName>
</protein>
<sequence length="78" mass="8011">MVTDTPVSAVGEPQPPAAPQGSVQGSSQPPPPLPSSSNPGPSASTDDEELRARMTDVRLHVRASRPSRRQGRGGAPTS</sequence>
<reference evidence="3" key="1">
    <citation type="journal article" date="2014" name="Genome Announc.">
        <title>Draft genome sequence of the plant-pathogenic soil fungus Rhizoctonia solani anastomosis group 3 strain Rhs1AP.</title>
        <authorList>
            <person name="Cubeta M.A."/>
            <person name="Thomas E."/>
            <person name="Dean R.A."/>
            <person name="Jabaji S."/>
            <person name="Neate S.M."/>
            <person name="Tavantzis S."/>
            <person name="Toda T."/>
            <person name="Vilgalys R."/>
            <person name="Bharathan N."/>
            <person name="Fedorova-Abrams N."/>
            <person name="Pakala S.B."/>
            <person name="Pakala S.M."/>
            <person name="Zafar N."/>
            <person name="Joardar V."/>
            <person name="Losada L."/>
            <person name="Nierman W.C."/>
        </authorList>
    </citation>
    <scope>NUCLEOTIDE SEQUENCE [LARGE SCALE GENOMIC DNA]</scope>
    <source>
        <strain evidence="3">AG-3</strain>
    </source>
</reference>
<evidence type="ECO:0000313" key="3">
    <source>
        <dbReference type="Proteomes" id="UP000030108"/>
    </source>
</evidence>
<feature type="region of interest" description="Disordered" evidence="1">
    <location>
        <begin position="1"/>
        <end position="78"/>
    </location>
</feature>